<dbReference type="RefSeq" id="WP_227323393.1">
    <property type="nucleotide sequence ID" value="NZ_JAESVB010000017.1"/>
</dbReference>
<reference evidence="3" key="1">
    <citation type="journal article" date="2021" name="Microorganisms">
        <title>Acidisoma silvae sp. nov. and Acidisomacellulosilytica sp. nov., Two Acidophilic Bacteria Isolated from Decaying Wood, Hydrolyzing Cellulose and Producing Poly-3-hydroxybutyrate.</title>
        <authorList>
            <person name="Mieszkin S."/>
            <person name="Pouder E."/>
            <person name="Uroz S."/>
            <person name="Simon-Colin C."/>
            <person name="Alain K."/>
        </authorList>
    </citation>
    <scope>NUCLEOTIDE SEQUENCE</scope>
    <source>
        <strain evidence="3">HW T2.11</strain>
    </source>
</reference>
<dbReference type="AlphaFoldDB" id="A0A963YVC2"/>
<sequence length="321" mass="35141">MTYTIGKHIQRVRTAVNSDEATRSSIVASWRRCTFNYGLDPSGKVPRRILSGPEMKDSAERLEPMLFAATATLDRLQSVVSGMGCCILLAGLDGVPAHWRGRDADVEDLRHLGLWPGVDWSEQHEGTNGIGTCLIEKRELAIQREDHFHARDVELSCVVAPIFDHRGQLAAALDVAYYGGAPSEGLIGLLTFAVREAAWQIETAHFRQAFPNMRLISVPDATRACVGLIAVDEDDMVLGATRGARQILGVSDNALRDGIPAADLQSAVMVGYDTIAKAERGTFRRAMARSKGNISASAKSLEISRATMKRKVKQYDLRRPV</sequence>
<protein>
    <submittedName>
        <fullName evidence="3">Sigma-54-dependent Fis family transcriptional regulator</fullName>
    </submittedName>
</protein>
<evidence type="ECO:0000259" key="2">
    <source>
        <dbReference type="Pfam" id="PF02954"/>
    </source>
</evidence>
<dbReference type="EMBL" id="JAESVB010000017">
    <property type="protein sequence ID" value="MCB8877744.1"/>
    <property type="molecule type" value="Genomic_DNA"/>
</dbReference>
<evidence type="ECO:0000259" key="1">
    <source>
        <dbReference type="Pfam" id="PF01590"/>
    </source>
</evidence>
<dbReference type="SUPFAM" id="SSF46689">
    <property type="entry name" value="Homeodomain-like"/>
    <property type="match status" value="1"/>
</dbReference>
<dbReference type="GO" id="GO:0043565">
    <property type="term" value="F:sequence-specific DNA binding"/>
    <property type="evidence" value="ECO:0007669"/>
    <property type="project" value="InterPro"/>
</dbReference>
<name>A0A963YVC2_9PROT</name>
<keyword evidence="4" id="KW-1185">Reference proteome</keyword>
<feature type="domain" description="DNA binding HTH" evidence="2">
    <location>
        <begin position="277"/>
        <end position="315"/>
    </location>
</feature>
<dbReference type="SUPFAM" id="SSF55781">
    <property type="entry name" value="GAF domain-like"/>
    <property type="match status" value="1"/>
</dbReference>
<comment type="caution">
    <text evidence="3">The sequence shown here is derived from an EMBL/GenBank/DDBJ whole genome shotgun (WGS) entry which is preliminary data.</text>
</comment>
<dbReference type="InterPro" id="IPR009057">
    <property type="entry name" value="Homeodomain-like_sf"/>
</dbReference>
<gene>
    <name evidence="3" type="ORF">ASILVAE211_21295</name>
</gene>
<dbReference type="Pfam" id="PF01590">
    <property type="entry name" value="GAF"/>
    <property type="match status" value="1"/>
</dbReference>
<dbReference type="Gene3D" id="1.10.10.60">
    <property type="entry name" value="Homeodomain-like"/>
    <property type="match status" value="1"/>
</dbReference>
<dbReference type="InterPro" id="IPR003018">
    <property type="entry name" value="GAF"/>
</dbReference>
<evidence type="ECO:0000313" key="4">
    <source>
        <dbReference type="Proteomes" id="UP000708298"/>
    </source>
</evidence>
<feature type="domain" description="GAF" evidence="1">
    <location>
        <begin position="70"/>
        <end position="200"/>
    </location>
</feature>
<evidence type="ECO:0000313" key="3">
    <source>
        <dbReference type="EMBL" id="MCB8877744.1"/>
    </source>
</evidence>
<dbReference type="Proteomes" id="UP000708298">
    <property type="component" value="Unassembled WGS sequence"/>
</dbReference>
<reference evidence="3" key="2">
    <citation type="submission" date="2021-01" db="EMBL/GenBank/DDBJ databases">
        <authorList>
            <person name="Mieszkin S."/>
            <person name="Pouder E."/>
            <person name="Alain K."/>
        </authorList>
    </citation>
    <scope>NUCLEOTIDE SEQUENCE</scope>
    <source>
        <strain evidence="3">HW T2.11</strain>
    </source>
</reference>
<accession>A0A963YVC2</accession>
<dbReference type="Gene3D" id="3.30.450.40">
    <property type="match status" value="1"/>
</dbReference>
<dbReference type="InterPro" id="IPR002197">
    <property type="entry name" value="HTH_Fis"/>
</dbReference>
<dbReference type="Pfam" id="PF02954">
    <property type="entry name" value="HTH_8"/>
    <property type="match status" value="1"/>
</dbReference>
<dbReference type="InterPro" id="IPR029016">
    <property type="entry name" value="GAF-like_dom_sf"/>
</dbReference>
<organism evidence="3 4">
    <name type="scientific">Acidisoma silvae</name>
    <dbReference type="NCBI Taxonomy" id="2802396"/>
    <lineage>
        <taxon>Bacteria</taxon>
        <taxon>Pseudomonadati</taxon>
        <taxon>Pseudomonadota</taxon>
        <taxon>Alphaproteobacteria</taxon>
        <taxon>Acetobacterales</taxon>
        <taxon>Acidocellaceae</taxon>
        <taxon>Acidisoma</taxon>
    </lineage>
</organism>
<dbReference type="PRINTS" id="PR01590">
    <property type="entry name" value="HTHFIS"/>
</dbReference>
<proteinExistence type="predicted"/>